<dbReference type="InterPro" id="IPR002477">
    <property type="entry name" value="Peptidoglycan-bd-like"/>
</dbReference>
<evidence type="ECO:0000313" key="3">
    <source>
        <dbReference type="EMBL" id="XBO37509.1"/>
    </source>
</evidence>
<name>A0AAU7JBV4_9HYPH</name>
<sequence>MDILLVAERLIGDDHIPGSHVNYRSPVPANRWTSADLASWSAYQAYGLVFGCDPSGAPGTASPGAWRHDAQDRGVMVGVDEAIRTPGAILLRFSPEGPPEFGHVAISRGDGRTIEAAGQRRGVILGDAMGRRRWDAGVLLPTVAYASRDATRQHGAVLRVEPFPQPSPDVREIQLALMAAGFDPGPIDGLFGRRTEATVAAFQASKGLIVDGEAGPETRAALAAGRDEEAAGAGAASPAESASERPQSPSAPARTTDFQELRAEYRALFSSLVPAPGRHAAIQEATDRVLRSREPAERVGAQLGGAPWHAVALVAELQNGSHLDLHLHNGDPLTGRTVTAPRGRPLAGQPPFTWEESAVDALKLLGFAAPAPDWSLSRILHRLEALGGFGSRQHGVFAPHLWCGCQHYVSGAYGPDGWDPGAVSDRIGAAVILDALVRRGEVPPFSPEARRLL</sequence>
<organism evidence="3">
    <name type="scientific">Alsobacter sp. KACC 23698</name>
    <dbReference type="NCBI Taxonomy" id="3149229"/>
    <lineage>
        <taxon>Bacteria</taxon>
        <taxon>Pseudomonadati</taxon>
        <taxon>Pseudomonadota</taxon>
        <taxon>Alphaproteobacteria</taxon>
        <taxon>Hyphomicrobiales</taxon>
        <taxon>Alsobacteraceae</taxon>
        <taxon>Alsobacter</taxon>
    </lineage>
</organism>
<gene>
    <name evidence="3" type="ORF">ABEG18_17490</name>
</gene>
<evidence type="ECO:0000256" key="1">
    <source>
        <dbReference type="SAM" id="MobiDB-lite"/>
    </source>
</evidence>
<dbReference type="SUPFAM" id="SSF47090">
    <property type="entry name" value="PGBD-like"/>
    <property type="match status" value="1"/>
</dbReference>
<dbReference type="RefSeq" id="WP_406854332.1">
    <property type="nucleotide sequence ID" value="NZ_CP157484.1"/>
</dbReference>
<dbReference type="EMBL" id="CP157484">
    <property type="protein sequence ID" value="XBO37509.1"/>
    <property type="molecule type" value="Genomic_DNA"/>
</dbReference>
<reference evidence="3" key="1">
    <citation type="submission" date="2024-05" db="EMBL/GenBank/DDBJ databases">
        <authorList>
            <person name="Kim S."/>
            <person name="Heo J."/>
            <person name="Choi H."/>
            <person name="Choi Y."/>
            <person name="Kwon S.-W."/>
            <person name="Kim Y."/>
        </authorList>
    </citation>
    <scope>NUCLEOTIDE SEQUENCE</scope>
    <source>
        <strain evidence="3">KACC 23698</strain>
    </source>
</reference>
<proteinExistence type="predicted"/>
<dbReference type="AlphaFoldDB" id="A0AAU7JBV4"/>
<protein>
    <submittedName>
        <fullName evidence="3">Peptidoglycan-binding protein</fullName>
    </submittedName>
</protein>
<dbReference type="Gene3D" id="1.10.101.10">
    <property type="entry name" value="PGBD-like superfamily/PGBD"/>
    <property type="match status" value="1"/>
</dbReference>
<accession>A0AAU7JBV4</accession>
<dbReference type="InterPro" id="IPR036365">
    <property type="entry name" value="PGBD-like_sf"/>
</dbReference>
<evidence type="ECO:0000259" key="2">
    <source>
        <dbReference type="Pfam" id="PF01471"/>
    </source>
</evidence>
<dbReference type="InterPro" id="IPR036366">
    <property type="entry name" value="PGBDSf"/>
</dbReference>
<dbReference type="Pfam" id="PF01471">
    <property type="entry name" value="PG_binding_1"/>
    <property type="match status" value="1"/>
</dbReference>
<feature type="domain" description="Peptidoglycan binding-like" evidence="2">
    <location>
        <begin position="167"/>
        <end position="222"/>
    </location>
</feature>
<feature type="region of interest" description="Disordered" evidence="1">
    <location>
        <begin position="224"/>
        <end position="256"/>
    </location>
</feature>
<feature type="compositionally biased region" description="Low complexity" evidence="1">
    <location>
        <begin position="231"/>
        <end position="254"/>
    </location>
</feature>